<dbReference type="Pfam" id="PF03184">
    <property type="entry name" value="DDE_1"/>
    <property type="match status" value="1"/>
</dbReference>
<organism evidence="6 7">
    <name type="scientific">Daphnia magna</name>
    <dbReference type="NCBI Taxonomy" id="35525"/>
    <lineage>
        <taxon>Eukaryota</taxon>
        <taxon>Metazoa</taxon>
        <taxon>Ecdysozoa</taxon>
        <taxon>Arthropoda</taxon>
        <taxon>Crustacea</taxon>
        <taxon>Branchiopoda</taxon>
        <taxon>Diplostraca</taxon>
        <taxon>Cladocera</taxon>
        <taxon>Anomopoda</taxon>
        <taxon>Daphniidae</taxon>
        <taxon>Daphnia</taxon>
    </lineage>
</organism>
<dbReference type="InterPro" id="IPR021109">
    <property type="entry name" value="Peptidase_aspartic_dom_sf"/>
</dbReference>
<proteinExistence type="predicted"/>
<keyword evidence="2" id="KW-0479">Metal-binding</keyword>
<dbReference type="SMART" id="SM00343">
    <property type="entry name" value="ZnF_C2HC"/>
    <property type="match status" value="1"/>
</dbReference>
<comment type="caution">
    <text evidence="6">The sequence shown here is derived from an EMBL/GenBank/DDBJ whole genome shotgun (WGS) entry which is preliminary data.</text>
</comment>
<dbReference type="SUPFAM" id="SSF57756">
    <property type="entry name" value="Retrovirus zinc finger-like domains"/>
    <property type="match status" value="1"/>
</dbReference>
<name>A0A164MW33_9CRUS</name>
<feature type="region of interest" description="Disordered" evidence="3">
    <location>
        <begin position="820"/>
        <end position="840"/>
    </location>
</feature>
<keyword evidence="7" id="KW-1185">Reference proteome</keyword>
<evidence type="ECO:0000259" key="4">
    <source>
        <dbReference type="PROSITE" id="PS50158"/>
    </source>
</evidence>
<sequence length="1368" mass="152604">MPLQWHKNESAGKDGFAAFLKRNANLSIRKPERTSQARAAAVNHPVIDNFYGNYQDLLTKYNFLPSELYNTDERNNPTVLDTPKVVAATGSRQVSSTSSQEQGTNVTMLAFVNAAGRAIPGTFIYPVKNVNLKKTVNLPDGQITCSPENPILLILDNHLSYISWPFVEYCKEVGIILFLLPPHTSHVTQPLDRGLFGPMKGDLKRAHSDWMRLHPGKRISIYDIPGLTKGPYERRFTVDNIKAAFAVCRIHPFNRFAIPEYFFAPAQVTDLNAVPQPVAAAPADAQQTVQQTTSIQQDELIQETVLRLLNPTGTVVSRYLLTYDSTGTATLVPFLVPCTTETPPATATINEASDISHTSTSVPLSSSEISLQSVVEQVVSQSQSTPVPLRRIAAPRRHVTPEEVLPHPRIDQTGPRNPRAMNRGSSRVLTDDNELQIIKETHDAKVAKKNKQILKNSNKTNALKENKRLLKENSKLQQITEGKCTEVKRKSNKSYEGAREVGNEGGVNARTRAGNEKRQEVRVVDRDQGSRMRQAEFDDHESLIPQVSVSSVQDRIDEQRRKSYDPNSLGTQGSVTGNREVWQRSACTDGAADRKRIVSVEDDTTGVINRSSGTDSGQPSEARGDEERGLGLERRSLREILRPRAFSNPQEAETVRQGRGGFSVGGSPSRQSLEDPELEWDPFLEEEEDMAVNLKRQTERKLRMRVQGKEEDITEYYHDVMDVCRMVQPDMAEEVRIDHLFRGLSPALYERLHVLGLKSCEEFLEEARLHADAVKTAYERGYENARREREKPAVGAVGLEKVQDLLRQIQELRDELARAEYPSKRKEKKGGKSEWNKKQKKKNPFRCFNCNEEGHIARSCQKEKKERAMKPKKPECEDPKATCAVIGGDQTMGMTNGDRQPTEEIWIGGRPVDALVDMGAIISVISPSLASKLKLKIVPWEGPMVVTTDGQPMNPRGKVSLTATNKNASMEGEALVLKTFGPEFIMGRNLLKLFRELKLCFSDPPIVELAVAAIGRLSPLLCPPNVLAKALNSIRQALPQGWGLTPALQGGNGWRAYQEARVEVALANGNVRLFIHLPVFELNYALQIYSVFPMPVATSKEDSVSDSYAKLAPYLGKCAPYMGSVCQFLKPIDRKERMKSCAAAVFLQEQEGIQRSCHLDSKKWTGIDLFYIGGRKWGYAGKDNVTIVLQCPGKRIGGIGLPQVLPAAEVIKIPRLCSATSDEWVLQASFRQMMPVNVTSVIDEEAAGMLSGLLALVVEQSQPVAKSPIMEEVPAALRRPTRIDLARTSSHLKAVERQQQQWEEEENAKRNPFKWLIGCLFPLPMVVYLWIEYRRLSSHVDTLLLARLVEVREPGEEDQGQPGPNAVA</sequence>
<feature type="compositionally biased region" description="Basic and acidic residues" evidence="3">
    <location>
        <begin position="820"/>
        <end position="837"/>
    </location>
</feature>
<dbReference type="OrthoDB" id="4327074at2759"/>
<feature type="compositionally biased region" description="Basic and acidic residues" evidence="3">
    <location>
        <begin position="554"/>
        <end position="564"/>
    </location>
</feature>
<evidence type="ECO:0000313" key="7">
    <source>
        <dbReference type="Proteomes" id="UP000076858"/>
    </source>
</evidence>
<dbReference type="InterPro" id="IPR001995">
    <property type="entry name" value="Peptidase_A2_cat"/>
</dbReference>
<dbReference type="InterPro" id="IPR036875">
    <property type="entry name" value="Znf_CCHC_sf"/>
</dbReference>
<dbReference type="PROSITE" id="PS50175">
    <property type="entry name" value="ASP_PROT_RETROV"/>
    <property type="match status" value="1"/>
</dbReference>
<evidence type="ECO:0000313" key="6">
    <source>
        <dbReference type="EMBL" id="KZS05417.1"/>
    </source>
</evidence>
<protein>
    <recommendedName>
        <fullName evidence="8">CCHC-type domain-containing protein</fullName>
    </recommendedName>
</protein>
<dbReference type="PANTHER" id="PTHR19303:SF74">
    <property type="entry name" value="POGO TRANSPOSABLE ELEMENT WITH KRAB DOMAIN"/>
    <property type="match status" value="1"/>
</dbReference>
<feature type="domain" description="CCHC-type" evidence="4">
    <location>
        <begin position="846"/>
        <end position="862"/>
    </location>
</feature>
<accession>A0A164MW33</accession>
<dbReference type="Pfam" id="PF13650">
    <property type="entry name" value="Asp_protease_2"/>
    <property type="match status" value="1"/>
</dbReference>
<dbReference type="InterPro" id="IPR001878">
    <property type="entry name" value="Znf_CCHC"/>
</dbReference>
<dbReference type="Pfam" id="PF00098">
    <property type="entry name" value="zf-CCHC"/>
    <property type="match status" value="1"/>
</dbReference>
<keyword evidence="1" id="KW-0378">Hydrolase</keyword>
<keyword evidence="2" id="KW-0862">Zinc</keyword>
<gene>
    <name evidence="6" type="ORF">APZ42_031434</name>
</gene>
<evidence type="ECO:0000256" key="3">
    <source>
        <dbReference type="SAM" id="MobiDB-lite"/>
    </source>
</evidence>
<dbReference type="SUPFAM" id="SSF50630">
    <property type="entry name" value="Acid proteases"/>
    <property type="match status" value="1"/>
</dbReference>
<dbReference type="Gene3D" id="2.40.70.10">
    <property type="entry name" value="Acid Proteases"/>
    <property type="match status" value="1"/>
</dbReference>
<feature type="compositionally biased region" description="Polar residues" evidence="3">
    <location>
        <begin position="606"/>
        <end position="619"/>
    </location>
</feature>
<feature type="compositionally biased region" description="Polar residues" evidence="3">
    <location>
        <begin position="565"/>
        <end position="577"/>
    </location>
</feature>
<evidence type="ECO:0008006" key="8">
    <source>
        <dbReference type="Google" id="ProtNLM"/>
    </source>
</evidence>
<reference evidence="6 7" key="1">
    <citation type="submission" date="2016-03" db="EMBL/GenBank/DDBJ databases">
        <title>EvidentialGene: Evidence-directed Construction of Genes on Genomes.</title>
        <authorList>
            <person name="Gilbert D.G."/>
            <person name="Choi J.-H."/>
            <person name="Mockaitis K."/>
            <person name="Colbourne J."/>
            <person name="Pfrender M."/>
        </authorList>
    </citation>
    <scope>NUCLEOTIDE SEQUENCE [LARGE SCALE GENOMIC DNA]</scope>
    <source>
        <strain evidence="6 7">Xinb3</strain>
        <tissue evidence="6">Complete organism</tissue>
    </source>
</reference>
<evidence type="ECO:0000256" key="1">
    <source>
        <dbReference type="ARBA" id="ARBA00022801"/>
    </source>
</evidence>
<feature type="region of interest" description="Disordered" evidence="3">
    <location>
        <begin position="406"/>
        <end position="425"/>
    </location>
</feature>
<dbReference type="InterPro" id="IPR004875">
    <property type="entry name" value="DDE_SF_endonuclease_dom"/>
</dbReference>
<dbReference type="Gene3D" id="4.10.60.10">
    <property type="entry name" value="Zinc finger, CCHC-type"/>
    <property type="match status" value="1"/>
</dbReference>
<dbReference type="GO" id="GO:0003677">
    <property type="term" value="F:DNA binding"/>
    <property type="evidence" value="ECO:0007669"/>
    <property type="project" value="TreeGrafter"/>
</dbReference>
<dbReference type="CDD" id="cd00303">
    <property type="entry name" value="retropepsin_like"/>
    <property type="match status" value="1"/>
</dbReference>
<feature type="region of interest" description="Disordered" evidence="3">
    <location>
        <begin position="495"/>
        <end position="676"/>
    </location>
</feature>
<dbReference type="GO" id="GO:0004190">
    <property type="term" value="F:aspartic-type endopeptidase activity"/>
    <property type="evidence" value="ECO:0007669"/>
    <property type="project" value="InterPro"/>
</dbReference>
<feature type="compositionally biased region" description="Basic and acidic residues" evidence="3">
    <location>
        <begin position="513"/>
        <end position="542"/>
    </location>
</feature>
<dbReference type="PROSITE" id="PS50158">
    <property type="entry name" value="ZF_CCHC"/>
    <property type="match status" value="1"/>
</dbReference>
<evidence type="ECO:0000259" key="5">
    <source>
        <dbReference type="PROSITE" id="PS50175"/>
    </source>
</evidence>
<dbReference type="Proteomes" id="UP000076858">
    <property type="component" value="Unassembled WGS sequence"/>
</dbReference>
<feature type="compositionally biased region" description="Basic and acidic residues" evidence="3">
    <location>
        <begin position="622"/>
        <end position="642"/>
    </location>
</feature>
<feature type="domain" description="Peptidase A2" evidence="5">
    <location>
        <begin position="912"/>
        <end position="990"/>
    </location>
</feature>
<dbReference type="EMBL" id="LRGB01002937">
    <property type="protein sequence ID" value="KZS05417.1"/>
    <property type="molecule type" value="Genomic_DNA"/>
</dbReference>
<dbReference type="GO" id="GO:0005634">
    <property type="term" value="C:nucleus"/>
    <property type="evidence" value="ECO:0007669"/>
    <property type="project" value="TreeGrafter"/>
</dbReference>
<dbReference type="GO" id="GO:0006508">
    <property type="term" value="P:proteolysis"/>
    <property type="evidence" value="ECO:0007669"/>
    <property type="project" value="InterPro"/>
</dbReference>
<evidence type="ECO:0000256" key="2">
    <source>
        <dbReference type="PROSITE-ProRule" id="PRU00047"/>
    </source>
</evidence>
<dbReference type="InterPro" id="IPR050863">
    <property type="entry name" value="CenT-Element_Derived"/>
</dbReference>
<dbReference type="GO" id="GO:0008270">
    <property type="term" value="F:zinc ion binding"/>
    <property type="evidence" value="ECO:0007669"/>
    <property type="project" value="UniProtKB-KW"/>
</dbReference>
<keyword evidence="2" id="KW-0863">Zinc-finger</keyword>
<dbReference type="PANTHER" id="PTHR19303">
    <property type="entry name" value="TRANSPOSON"/>
    <property type="match status" value="1"/>
</dbReference>